<feature type="transmembrane region" description="Helical" evidence="1">
    <location>
        <begin position="21"/>
        <end position="41"/>
    </location>
</feature>
<organism evidence="2 3">
    <name type="scientific">Methanoculleus marisnigri</name>
    <dbReference type="NCBI Taxonomy" id="2198"/>
    <lineage>
        <taxon>Archaea</taxon>
        <taxon>Methanobacteriati</taxon>
        <taxon>Methanobacteriota</taxon>
        <taxon>Stenosarchaea group</taxon>
        <taxon>Methanomicrobia</taxon>
        <taxon>Methanomicrobiales</taxon>
        <taxon>Methanomicrobiaceae</taxon>
        <taxon>Methanoculleus</taxon>
    </lineage>
</organism>
<dbReference type="Proteomes" id="UP000054598">
    <property type="component" value="Unassembled WGS sequence"/>
</dbReference>
<gene>
    <name evidence="2" type="ORF">XE10_2087</name>
</gene>
<evidence type="ECO:0000256" key="1">
    <source>
        <dbReference type="SAM" id="Phobius"/>
    </source>
</evidence>
<dbReference type="EMBL" id="LGHE01000337">
    <property type="protein sequence ID" value="KUK98361.1"/>
    <property type="molecule type" value="Genomic_DNA"/>
</dbReference>
<keyword evidence="1" id="KW-0472">Membrane</keyword>
<name>A0A101INF8_9EURY</name>
<dbReference type="AlphaFoldDB" id="A0A101INF8"/>
<evidence type="ECO:0000313" key="3">
    <source>
        <dbReference type="Proteomes" id="UP000054598"/>
    </source>
</evidence>
<sequence length="193" mass="19923">MSGRVIPIPGQPGRISPRSRLRLLIPPLVAVGACAAWAFFVDIAGTPGSVLQSVLPVFVLTIVTLAVAGAATPLPLIAGAVPVRRERQAMLVAVAASVPFVFALLINPDGWPGGPAPLIADRVPVFGWLFDGIMSALPFAAGTPAYNLLFSAFGVFGFYLECVLVATILYAALRVIAAPGPGLEGEGHAEEEG</sequence>
<accession>A0A101INF8</accession>
<feature type="transmembrane region" description="Helical" evidence="1">
    <location>
        <begin position="89"/>
        <end position="106"/>
    </location>
</feature>
<protein>
    <submittedName>
        <fullName evidence="2">Uncharacterized protein</fullName>
    </submittedName>
</protein>
<keyword evidence="1" id="KW-1133">Transmembrane helix</keyword>
<keyword evidence="1" id="KW-0812">Transmembrane</keyword>
<reference evidence="3" key="1">
    <citation type="journal article" date="2015" name="MBio">
        <title>Genome-Resolved Metagenomic Analysis Reveals Roles for Candidate Phyla and Other Microbial Community Members in Biogeochemical Transformations in Oil Reservoirs.</title>
        <authorList>
            <person name="Hu P."/>
            <person name="Tom L."/>
            <person name="Singh A."/>
            <person name="Thomas B.C."/>
            <person name="Baker B.J."/>
            <person name="Piceno Y.M."/>
            <person name="Andersen G.L."/>
            <person name="Banfield J.F."/>
        </authorList>
    </citation>
    <scope>NUCLEOTIDE SEQUENCE [LARGE SCALE GENOMIC DNA]</scope>
</reference>
<evidence type="ECO:0000313" key="2">
    <source>
        <dbReference type="EMBL" id="KUK98361.1"/>
    </source>
</evidence>
<dbReference type="PROSITE" id="PS51257">
    <property type="entry name" value="PROKAR_LIPOPROTEIN"/>
    <property type="match status" value="1"/>
</dbReference>
<dbReference type="PATRIC" id="fig|2198.3.peg.386"/>
<feature type="transmembrane region" description="Helical" evidence="1">
    <location>
        <begin position="53"/>
        <end position="77"/>
    </location>
</feature>
<feature type="transmembrane region" description="Helical" evidence="1">
    <location>
        <begin position="126"/>
        <end position="149"/>
    </location>
</feature>
<feature type="transmembrane region" description="Helical" evidence="1">
    <location>
        <begin position="156"/>
        <end position="177"/>
    </location>
</feature>
<proteinExistence type="predicted"/>
<comment type="caution">
    <text evidence="2">The sequence shown here is derived from an EMBL/GenBank/DDBJ whole genome shotgun (WGS) entry which is preliminary data.</text>
</comment>